<feature type="region of interest" description="Disordered" evidence="1">
    <location>
        <begin position="138"/>
        <end position="224"/>
    </location>
</feature>
<feature type="transmembrane region" description="Helical" evidence="2">
    <location>
        <begin position="6"/>
        <end position="26"/>
    </location>
</feature>
<keyword evidence="4" id="KW-1185">Reference proteome</keyword>
<gene>
    <name evidence="3" type="ORF">WOLCODRAFT_136951</name>
</gene>
<name>A0A2H3JSF3_WOLCO</name>
<feature type="compositionally biased region" description="Low complexity" evidence="1">
    <location>
        <begin position="138"/>
        <end position="151"/>
    </location>
</feature>
<dbReference type="Proteomes" id="UP000218811">
    <property type="component" value="Unassembled WGS sequence"/>
</dbReference>
<keyword evidence="2" id="KW-1133">Transmembrane helix</keyword>
<reference evidence="3 4" key="1">
    <citation type="journal article" date="2012" name="Science">
        <title>The Paleozoic origin of enzymatic lignin decomposition reconstructed from 31 fungal genomes.</title>
        <authorList>
            <person name="Floudas D."/>
            <person name="Binder M."/>
            <person name="Riley R."/>
            <person name="Barry K."/>
            <person name="Blanchette R.A."/>
            <person name="Henrissat B."/>
            <person name="Martinez A.T."/>
            <person name="Otillar R."/>
            <person name="Spatafora J.W."/>
            <person name="Yadav J.S."/>
            <person name="Aerts A."/>
            <person name="Benoit I."/>
            <person name="Boyd A."/>
            <person name="Carlson A."/>
            <person name="Copeland A."/>
            <person name="Coutinho P.M."/>
            <person name="de Vries R.P."/>
            <person name="Ferreira P."/>
            <person name="Findley K."/>
            <person name="Foster B."/>
            <person name="Gaskell J."/>
            <person name="Glotzer D."/>
            <person name="Gorecki P."/>
            <person name="Heitman J."/>
            <person name="Hesse C."/>
            <person name="Hori C."/>
            <person name="Igarashi K."/>
            <person name="Jurgens J.A."/>
            <person name="Kallen N."/>
            <person name="Kersten P."/>
            <person name="Kohler A."/>
            <person name="Kuees U."/>
            <person name="Kumar T.K.A."/>
            <person name="Kuo A."/>
            <person name="LaButti K."/>
            <person name="Larrondo L.F."/>
            <person name="Lindquist E."/>
            <person name="Ling A."/>
            <person name="Lombard V."/>
            <person name="Lucas S."/>
            <person name="Lundell T."/>
            <person name="Martin R."/>
            <person name="McLaughlin D.J."/>
            <person name="Morgenstern I."/>
            <person name="Morin E."/>
            <person name="Murat C."/>
            <person name="Nagy L.G."/>
            <person name="Nolan M."/>
            <person name="Ohm R.A."/>
            <person name="Patyshakuliyeva A."/>
            <person name="Rokas A."/>
            <person name="Ruiz-Duenas F.J."/>
            <person name="Sabat G."/>
            <person name="Salamov A."/>
            <person name="Samejima M."/>
            <person name="Schmutz J."/>
            <person name="Slot J.C."/>
            <person name="St John F."/>
            <person name="Stenlid J."/>
            <person name="Sun H."/>
            <person name="Sun S."/>
            <person name="Syed K."/>
            <person name="Tsang A."/>
            <person name="Wiebenga A."/>
            <person name="Young D."/>
            <person name="Pisabarro A."/>
            <person name="Eastwood D.C."/>
            <person name="Martin F."/>
            <person name="Cullen D."/>
            <person name="Grigoriev I.V."/>
            <person name="Hibbett D.S."/>
        </authorList>
    </citation>
    <scope>NUCLEOTIDE SEQUENCE [LARGE SCALE GENOMIC DNA]</scope>
    <source>
        <strain evidence="3 4">MD-104</strain>
    </source>
</reference>
<sequence>MPAPAVYVLGAVGAIGAMYVFGKFVYEPHIAPHLEVWAESFLEHRRRARRQRQGPILASPVETRHDDDSRDDNDSSDGENGLSVELDEFTQGSSTGRLPQNQPTSGLRFRPRTGIMDQSNIDLPFNLMSPTHVVFDSSEISSPAPSSVGSPQRDSPVPTPAMRFSSSIREDRLSSSAQRTRSPAVDSPIVVSPRLPTPMSMSAESMRAGTPDTLRSFPSSRSSSPDIPAMYDTAIMGSVHHLSGEQAGIRHLMSDSRVQSPFSDIYSVSAGGSTSSALAGGGQRSPMMYDTDLDTDFELPSDTDDNMSLRSAMFSPGSGSAREEHAYEVGSEASSWASVGRRTPEL</sequence>
<keyword evidence="2" id="KW-0472">Membrane</keyword>
<dbReference type="OrthoDB" id="3246206at2759"/>
<feature type="region of interest" description="Disordered" evidence="1">
    <location>
        <begin position="299"/>
        <end position="346"/>
    </location>
</feature>
<dbReference type="OMA" id="FTHEASP"/>
<dbReference type="AlphaFoldDB" id="A0A2H3JSF3"/>
<feature type="compositionally biased region" description="Polar residues" evidence="1">
    <location>
        <begin position="90"/>
        <end position="105"/>
    </location>
</feature>
<keyword evidence="2" id="KW-0812">Transmembrane</keyword>
<protein>
    <submittedName>
        <fullName evidence="3">Uncharacterized protein</fullName>
    </submittedName>
</protein>
<evidence type="ECO:0000256" key="1">
    <source>
        <dbReference type="SAM" id="MobiDB-lite"/>
    </source>
</evidence>
<organism evidence="3 4">
    <name type="scientific">Wolfiporia cocos (strain MD-104)</name>
    <name type="common">Brown rot fungus</name>
    <dbReference type="NCBI Taxonomy" id="742152"/>
    <lineage>
        <taxon>Eukaryota</taxon>
        <taxon>Fungi</taxon>
        <taxon>Dikarya</taxon>
        <taxon>Basidiomycota</taxon>
        <taxon>Agaricomycotina</taxon>
        <taxon>Agaricomycetes</taxon>
        <taxon>Polyporales</taxon>
        <taxon>Phaeolaceae</taxon>
        <taxon>Wolfiporia</taxon>
    </lineage>
</organism>
<evidence type="ECO:0000313" key="4">
    <source>
        <dbReference type="Proteomes" id="UP000218811"/>
    </source>
</evidence>
<feature type="compositionally biased region" description="Low complexity" evidence="1">
    <location>
        <begin position="215"/>
        <end position="224"/>
    </location>
</feature>
<accession>A0A2H3JSF3</accession>
<proteinExistence type="predicted"/>
<evidence type="ECO:0000313" key="3">
    <source>
        <dbReference type="EMBL" id="PCH40708.1"/>
    </source>
</evidence>
<dbReference type="EMBL" id="KB468113">
    <property type="protein sequence ID" value="PCH40708.1"/>
    <property type="molecule type" value="Genomic_DNA"/>
</dbReference>
<evidence type="ECO:0000256" key="2">
    <source>
        <dbReference type="SAM" id="Phobius"/>
    </source>
</evidence>
<feature type="region of interest" description="Disordered" evidence="1">
    <location>
        <begin position="49"/>
        <end position="113"/>
    </location>
</feature>